<dbReference type="RefSeq" id="WP_124564456.1">
    <property type="nucleotide sequence ID" value="NZ_JARRRY010000006.1"/>
</dbReference>
<reference evidence="2 3" key="1">
    <citation type="submission" date="2023-04" db="EMBL/GenBank/DDBJ databases">
        <title>Ectobacillus antri isolated from activated sludge.</title>
        <authorList>
            <person name="Yan P."/>
            <person name="Liu X."/>
        </authorList>
    </citation>
    <scope>NUCLEOTIDE SEQUENCE [LARGE SCALE GENOMIC DNA]</scope>
    <source>
        <strain evidence="2 3">C18H</strain>
    </source>
</reference>
<evidence type="ECO:0000256" key="1">
    <source>
        <dbReference type="SAM" id="MobiDB-lite"/>
    </source>
</evidence>
<accession>A0ABT6H7Y8</accession>
<evidence type="ECO:0000313" key="3">
    <source>
        <dbReference type="Proteomes" id="UP001218246"/>
    </source>
</evidence>
<proteinExistence type="predicted"/>
<feature type="compositionally biased region" description="Polar residues" evidence="1">
    <location>
        <begin position="36"/>
        <end position="47"/>
    </location>
</feature>
<gene>
    <name evidence="2" type="ORF">P6P90_11385</name>
</gene>
<comment type="caution">
    <text evidence="2">The sequence shown here is derived from an EMBL/GenBank/DDBJ whole genome shotgun (WGS) entry which is preliminary data.</text>
</comment>
<dbReference type="Pfam" id="PF14115">
    <property type="entry name" value="YuzL"/>
    <property type="match status" value="1"/>
</dbReference>
<keyword evidence="3" id="KW-1185">Reference proteome</keyword>
<dbReference type="Proteomes" id="UP001218246">
    <property type="component" value="Unassembled WGS sequence"/>
</dbReference>
<sequence>MGKQKKNPSKGAVSAASARGNADSNQLPQKGRHGNNEQYGKQNMSEG</sequence>
<dbReference type="EMBL" id="JARULN010000010">
    <property type="protein sequence ID" value="MDG5754571.1"/>
    <property type="molecule type" value="Genomic_DNA"/>
</dbReference>
<organism evidence="2 3">
    <name type="scientific">Ectobacillus antri</name>
    <dbReference type="NCBI Taxonomy" id="2486280"/>
    <lineage>
        <taxon>Bacteria</taxon>
        <taxon>Bacillati</taxon>
        <taxon>Bacillota</taxon>
        <taxon>Bacilli</taxon>
        <taxon>Bacillales</taxon>
        <taxon>Bacillaceae</taxon>
        <taxon>Ectobacillus</taxon>
    </lineage>
</organism>
<name>A0ABT6H7Y8_9BACI</name>
<dbReference type="InterPro" id="IPR025625">
    <property type="entry name" value="YuzL"/>
</dbReference>
<evidence type="ECO:0000313" key="2">
    <source>
        <dbReference type="EMBL" id="MDG5754571.1"/>
    </source>
</evidence>
<protein>
    <submittedName>
        <fullName evidence="2">YuzL family protein</fullName>
    </submittedName>
</protein>
<feature type="region of interest" description="Disordered" evidence="1">
    <location>
        <begin position="1"/>
        <end position="47"/>
    </location>
</feature>